<feature type="transmembrane region" description="Helical" evidence="1">
    <location>
        <begin position="89"/>
        <end position="110"/>
    </location>
</feature>
<organism evidence="2 3">
    <name type="scientific">Methanocella arvoryzae (strain DSM 22066 / NBRC 105507 / MRE50)</name>
    <dbReference type="NCBI Taxonomy" id="351160"/>
    <lineage>
        <taxon>Archaea</taxon>
        <taxon>Methanobacteriati</taxon>
        <taxon>Methanobacteriota</taxon>
        <taxon>Stenosarchaea group</taxon>
        <taxon>Methanomicrobia</taxon>
        <taxon>Methanocellales</taxon>
        <taxon>Methanocellaceae</taxon>
        <taxon>Methanocella</taxon>
    </lineage>
</organism>
<dbReference type="EMBL" id="AM114193">
    <property type="protein sequence ID" value="CAJ37421.1"/>
    <property type="molecule type" value="Genomic_DNA"/>
</dbReference>
<feature type="transmembrane region" description="Helical" evidence="1">
    <location>
        <begin position="116"/>
        <end position="134"/>
    </location>
</feature>
<feature type="transmembrane region" description="Helical" evidence="1">
    <location>
        <begin position="229"/>
        <end position="251"/>
    </location>
</feature>
<name>Q0W2H2_METAR</name>
<reference evidence="2 3" key="1">
    <citation type="journal article" date="2006" name="Science">
        <title>Genome of rice cluster I archaea -- the key methane producers in the rice rhizosphere.</title>
        <authorList>
            <person name="Erkel C."/>
            <person name="Kube M."/>
            <person name="Reinhardt R."/>
            <person name="Liesack W."/>
        </authorList>
    </citation>
    <scope>NUCLEOTIDE SEQUENCE [LARGE SCALE GENOMIC DNA]</scope>
    <source>
        <strain evidence="3">DSM 22066 / NBRC 105507 / MRE50</strain>
    </source>
</reference>
<dbReference type="AlphaFoldDB" id="Q0W2H2"/>
<evidence type="ECO:0000313" key="3">
    <source>
        <dbReference type="Proteomes" id="UP000000663"/>
    </source>
</evidence>
<proteinExistence type="predicted"/>
<evidence type="ECO:0000313" key="2">
    <source>
        <dbReference type="EMBL" id="CAJ37421.1"/>
    </source>
</evidence>
<evidence type="ECO:0000256" key="1">
    <source>
        <dbReference type="SAM" id="Phobius"/>
    </source>
</evidence>
<accession>Q0W2H2</accession>
<dbReference type="PATRIC" id="fig|351160.9.peg.859"/>
<gene>
    <name evidence="2" type="ORF">RCIX2325</name>
</gene>
<keyword evidence="1" id="KW-1133">Transmembrane helix</keyword>
<sequence>MKWERLAILFIIIITLTVFLVPVIKMPPVPHSITVSAPAGEIGAGTTLAYLIISGLLAGISPLLVIASLFLGGLLFIYDKSRIPRYTRYYLVGIFAMFFTFQYDLTVPGAIESSIFNFRIMMLMAIASILLAIVAQEFSPGFARRAAKNETIKVTFFIFVGALVALAILMYGGGSASPVIGFALQSSYSTIFLLLIYNIFTILPSVILFVVLGSVGVSIRTPLANDKETVLLIGTIFLLISLLTLEVVALITGQ</sequence>
<keyword evidence="3" id="KW-1185">Reference proteome</keyword>
<dbReference type="GeneID" id="5145776"/>
<keyword evidence="1" id="KW-0472">Membrane</keyword>
<feature type="transmembrane region" description="Helical" evidence="1">
    <location>
        <begin position="48"/>
        <end position="77"/>
    </location>
</feature>
<feature type="transmembrane region" description="Helical" evidence="1">
    <location>
        <begin position="154"/>
        <end position="171"/>
    </location>
</feature>
<protein>
    <submittedName>
        <fullName evidence="2">Uncharacterized protein</fullName>
    </submittedName>
</protein>
<dbReference type="RefSeq" id="WP_012035160.1">
    <property type="nucleotide sequence ID" value="NC_009464.1"/>
</dbReference>
<keyword evidence="1" id="KW-0812">Transmembrane</keyword>
<feature type="transmembrane region" description="Helical" evidence="1">
    <location>
        <begin position="7"/>
        <end position="28"/>
    </location>
</feature>
<dbReference type="Proteomes" id="UP000000663">
    <property type="component" value="Chromosome"/>
</dbReference>
<dbReference type="KEGG" id="rci:RCIX2325"/>
<feature type="transmembrane region" description="Helical" evidence="1">
    <location>
        <begin position="191"/>
        <end position="217"/>
    </location>
</feature>